<feature type="compositionally biased region" description="Basic and acidic residues" evidence="1">
    <location>
        <begin position="71"/>
        <end position="86"/>
    </location>
</feature>
<dbReference type="Proteomes" id="UP000738325">
    <property type="component" value="Unassembled WGS sequence"/>
</dbReference>
<comment type="caution">
    <text evidence="2">The sequence shown here is derived from an EMBL/GenBank/DDBJ whole genome shotgun (WGS) entry which is preliminary data.</text>
</comment>
<dbReference type="EMBL" id="JAAAIP010000041">
    <property type="protein sequence ID" value="KAG0328134.1"/>
    <property type="molecule type" value="Genomic_DNA"/>
</dbReference>
<name>A0A9P6UZU7_9FUNG</name>
<protein>
    <submittedName>
        <fullName evidence="2">Uncharacterized protein</fullName>
    </submittedName>
</protein>
<organism evidence="2 3">
    <name type="scientific">Dissophora globulifera</name>
    <dbReference type="NCBI Taxonomy" id="979702"/>
    <lineage>
        <taxon>Eukaryota</taxon>
        <taxon>Fungi</taxon>
        <taxon>Fungi incertae sedis</taxon>
        <taxon>Mucoromycota</taxon>
        <taxon>Mortierellomycotina</taxon>
        <taxon>Mortierellomycetes</taxon>
        <taxon>Mortierellales</taxon>
        <taxon>Mortierellaceae</taxon>
        <taxon>Dissophora</taxon>
    </lineage>
</organism>
<proteinExistence type="predicted"/>
<feature type="region of interest" description="Disordered" evidence="1">
    <location>
        <begin position="1"/>
        <end position="91"/>
    </location>
</feature>
<gene>
    <name evidence="2" type="ORF">BGZ99_006150</name>
</gene>
<evidence type="ECO:0000256" key="1">
    <source>
        <dbReference type="SAM" id="MobiDB-lite"/>
    </source>
</evidence>
<accession>A0A9P6UZU7</accession>
<evidence type="ECO:0000313" key="3">
    <source>
        <dbReference type="Proteomes" id="UP000738325"/>
    </source>
</evidence>
<sequence>MDAKVFSGRGCIIQAPRRPKKPIPEAPETDVTRLDADVHPSGGIEVEEEVTGGVEERHEEDLHGTSNTAAADEKAVVKEMRPEKPKLPGMESSIHVLSYALRPRLTKGRKPPSAPVPNPETGFISQLEADVKAALIVEERKPEPLAPVIEKGASQPKPI</sequence>
<evidence type="ECO:0000313" key="2">
    <source>
        <dbReference type="EMBL" id="KAG0328134.1"/>
    </source>
</evidence>
<dbReference type="AlphaFoldDB" id="A0A9P6UZU7"/>
<reference evidence="2" key="1">
    <citation type="journal article" date="2020" name="Fungal Divers.">
        <title>Resolving the Mortierellaceae phylogeny through synthesis of multi-gene phylogenetics and phylogenomics.</title>
        <authorList>
            <person name="Vandepol N."/>
            <person name="Liber J."/>
            <person name="Desiro A."/>
            <person name="Na H."/>
            <person name="Kennedy M."/>
            <person name="Barry K."/>
            <person name="Grigoriev I.V."/>
            <person name="Miller A.N."/>
            <person name="O'Donnell K."/>
            <person name="Stajich J.E."/>
            <person name="Bonito G."/>
        </authorList>
    </citation>
    <scope>NUCLEOTIDE SEQUENCE</scope>
    <source>
        <strain evidence="2">REB-010B</strain>
    </source>
</reference>
<keyword evidence="3" id="KW-1185">Reference proteome</keyword>
<feature type="compositionally biased region" description="Basic and acidic residues" evidence="1">
    <location>
        <begin position="54"/>
        <end position="63"/>
    </location>
</feature>
<feature type="region of interest" description="Disordered" evidence="1">
    <location>
        <begin position="103"/>
        <end position="122"/>
    </location>
</feature>